<dbReference type="InterPro" id="IPR011856">
    <property type="entry name" value="tRNA_endonuc-like_dom_sf"/>
</dbReference>
<dbReference type="EMBL" id="CP028103">
    <property type="protein sequence ID" value="AVQ31754.1"/>
    <property type="molecule type" value="Genomic_DNA"/>
</dbReference>
<evidence type="ECO:0000313" key="6">
    <source>
        <dbReference type="Proteomes" id="UP000241238"/>
    </source>
</evidence>
<name>A0ABM6U611_FUSVA</name>
<comment type="cofactor">
    <cofactor evidence="1">
        <name>Mg(2+)</name>
        <dbReference type="ChEBI" id="CHEBI:18420"/>
    </cofactor>
</comment>
<feature type="domain" description="VRR-NUC" evidence="4">
    <location>
        <begin position="1"/>
        <end position="100"/>
    </location>
</feature>
<proteinExistence type="predicted"/>
<dbReference type="InterPro" id="IPR014883">
    <property type="entry name" value="VRR_NUC"/>
</dbReference>
<evidence type="ECO:0000256" key="2">
    <source>
        <dbReference type="ARBA" id="ARBA00022722"/>
    </source>
</evidence>
<dbReference type="SMART" id="SM00990">
    <property type="entry name" value="VRR_NUC"/>
    <property type="match status" value="1"/>
</dbReference>
<evidence type="ECO:0000259" key="4">
    <source>
        <dbReference type="SMART" id="SM00990"/>
    </source>
</evidence>
<keyword evidence="3" id="KW-0378">Hydrolase</keyword>
<organism evidence="5 6">
    <name type="scientific">Fusobacterium varium ATCC 27725</name>
    <dbReference type="NCBI Taxonomy" id="469618"/>
    <lineage>
        <taxon>Bacteria</taxon>
        <taxon>Fusobacteriati</taxon>
        <taxon>Fusobacteriota</taxon>
        <taxon>Fusobacteriia</taxon>
        <taxon>Fusobacteriales</taxon>
        <taxon>Fusobacteriaceae</taxon>
        <taxon>Fusobacterium</taxon>
    </lineage>
</organism>
<evidence type="ECO:0000313" key="5">
    <source>
        <dbReference type="EMBL" id="AVQ31754.1"/>
    </source>
</evidence>
<keyword evidence="6" id="KW-1185">Reference proteome</keyword>
<dbReference type="Proteomes" id="UP000241238">
    <property type="component" value="Chromosome"/>
</dbReference>
<gene>
    <name evidence="5" type="ORF">C4N18_11215</name>
</gene>
<dbReference type="Gene3D" id="3.40.1350.10">
    <property type="match status" value="1"/>
</dbReference>
<accession>A0ABM6U611</accession>
<dbReference type="GeneID" id="77468562"/>
<reference evidence="6" key="1">
    <citation type="journal article" date="2018" name="MSphere">
        <title>Fusobacterium Genomics Using MinION and Illumina Sequencing Enables Genome Completion and Correction.</title>
        <authorList>
            <person name="Todd S.M."/>
            <person name="Settlage R.E."/>
            <person name="Lahmers K.K."/>
            <person name="Slade D.J."/>
        </authorList>
    </citation>
    <scope>NUCLEOTIDE SEQUENCE [LARGE SCALE GENOMIC DNA]</scope>
    <source>
        <strain evidence="6">ATCC 27725</strain>
    </source>
</reference>
<protein>
    <submittedName>
        <fullName evidence="5">VRR-NUC domain-containing protein</fullName>
    </submittedName>
</protein>
<keyword evidence="2" id="KW-0540">Nuclease</keyword>
<sequence>MKESDIQSQIINYLQILEKQGKLFFQRINNTAIYDPVGKRWRSLAKGTKKGFPDILVLKDSKCIGLEVKTSKGKQSKEQEEMEILMKEHGAAYYVVRSLEEVINIVEKIN</sequence>
<evidence type="ECO:0000256" key="1">
    <source>
        <dbReference type="ARBA" id="ARBA00001946"/>
    </source>
</evidence>
<evidence type="ECO:0000256" key="3">
    <source>
        <dbReference type="ARBA" id="ARBA00022801"/>
    </source>
</evidence>
<dbReference type="RefSeq" id="WP_005948101.1">
    <property type="nucleotide sequence ID" value="NZ_CP028103.1"/>
</dbReference>